<proteinExistence type="predicted"/>
<reference evidence="1" key="1">
    <citation type="submission" date="2016-04" db="EMBL/GenBank/DDBJ databases">
        <authorList>
            <person name="Evans L.H."/>
            <person name="Alamgir A."/>
            <person name="Owens N."/>
            <person name="Weber N.D."/>
            <person name="Virtaneva K."/>
            <person name="Barbian K."/>
            <person name="Babar A."/>
            <person name="Rosenke K."/>
        </authorList>
    </citation>
    <scope>NUCLEOTIDE SEQUENCE</scope>
    <source>
        <strain evidence="1">Nono1</strain>
    </source>
</reference>
<name>A0A1M4EF00_9ACTN</name>
<organism evidence="1">
    <name type="scientific">Nonomuraea gerenzanensis</name>
    <dbReference type="NCBI Taxonomy" id="93944"/>
    <lineage>
        <taxon>Bacteria</taxon>
        <taxon>Bacillati</taxon>
        <taxon>Actinomycetota</taxon>
        <taxon>Actinomycetes</taxon>
        <taxon>Streptosporangiales</taxon>
        <taxon>Streptosporangiaceae</taxon>
        <taxon>Nonomuraea</taxon>
    </lineage>
</organism>
<accession>A0A1M4EF00</accession>
<dbReference type="AlphaFoldDB" id="A0A1M4EF00"/>
<protein>
    <submittedName>
        <fullName evidence="1">Uncharacterized protein</fullName>
    </submittedName>
</protein>
<sequence>MCPFHIRACRTRLRGVREAAAVQRCGESAQGAQISSITRKKSPIAAPSAARRVKVQVKRAADNAVAVHSP</sequence>
<evidence type="ECO:0000313" key="1">
    <source>
        <dbReference type="EMBL" id="SBO97248.1"/>
    </source>
</evidence>
<dbReference type="EMBL" id="LT559118">
    <property type="protein sequence ID" value="SBO97248.1"/>
    <property type="molecule type" value="Genomic_DNA"/>
</dbReference>
<gene>
    <name evidence="1" type="ORF">BN4615_P6764</name>
</gene>